<dbReference type="Pfam" id="PF17210">
    <property type="entry name" value="SdrD_B"/>
    <property type="match status" value="1"/>
</dbReference>
<feature type="domain" description="SD-repeat containing protein B" evidence="6">
    <location>
        <begin position="618"/>
        <end position="728"/>
    </location>
</feature>
<dbReference type="GO" id="GO:0005576">
    <property type="term" value="C:extracellular region"/>
    <property type="evidence" value="ECO:0007669"/>
    <property type="project" value="UniProtKB-SubCell"/>
</dbReference>
<dbReference type="Proteomes" id="UP000429552">
    <property type="component" value="Unassembled WGS sequence"/>
</dbReference>
<feature type="compositionally biased region" description="Pro residues" evidence="4">
    <location>
        <begin position="761"/>
        <end position="779"/>
    </location>
</feature>
<feature type="transmembrane region" description="Helical" evidence="5">
    <location>
        <begin position="832"/>
        <end position="852"/>
    </location>
</feature>
<evidence type="ECO:0000256" key="4">
    <source>
        <dbReference type="SAM" id="MobiDB-lite"/>
    </source>
</evidence>
<keyword evidence="5" id="KW-0472">Membrane</keyword>
<dbReference type="InterPro" id="IPR013783">
    <property type="entry name" value="Ig-like_fold"/>
</dbReference>
<evidence type="ECO:0000313" key="7">
    <source>
        <dbReference type="EMBL" id="GFE24102.1"/>
    </source>
</evidence>
<evidence type="ECO:0000259" key="6">
    <source>
        <dbReference type="Pfam" id="PF17210"/>
    </source>
</evidence>
<accession>A0A640TMI3</accession>
<dbReference type="SUPFAM" id="SSF117074">
    <property type="entry name" value="Hypothetical protein PA1324"/>
    <property type="match status" value="1"/>
</dbReference>
<keyword evidence="2" id="KW-0964">Secreted</keyword>
<organism evidence="7 8">
    <name type="scientific">Streptomyces nigrescens</name>
    <dbReference type="NCBI Taxonomy" id="1920"/>
    <lineage>
        <taxon>Bacteria</taxon>
        <taxon>Bacillati</taxon>
        <taxon>Actinomycetota</taxon>
        <taxon>Actinomycetes</taxon>
        <taxon>Kitasatosporales</taxon>
        <taxon>Streptomycetaceae</taxon>
        <taxon>Streptomyces</taxon>
    </lineage>
</organism>
<reference evidence="7 8" key="1">
    <citation type="submission" date="2019-12" db="EMBL/GenBank/DDBJ databases">
        <title>Whole genome shotgun sequence of Streptomyces libani subsp. libani NBRC 13452.</title>
        <authorList>
            <person name="Ichikawa N."/>
            <person name="Kimura A."/>
            <person name="Kitahashi Y."/>
            <person name="Komaki H."/>
            <person name="Tamura T."/>
        </authorList>
    </citation>
    <scope>NUCLEOTIDE SEQUENCE [LARGE SCALE GENOMIC DNA]</scope>
    <source>
        <strain evidence="7 8">NBRC 13452</strain>
    </source>
</reference>
<dbReference type="AlphaFoldDB" id="A0A640TMI3"/>
<evidence type="ECO:0000256" key="2">
    <source>
        <dbReference type="ARBA" id="ARBA00022525"/>
    </source>
</evidence>
<proteinExistence type="predicted"/>
<sequence length="861" mass="89018">MECDAMNRVGRDSRRSARGLVEPLARIGLSVLLLAGGAVGATAGPAAASTADGTLTVQVLRDFFGTGVINATMDVPQRGMKVEISDPAGHDVTGVTDATGKVVVSRSAVLSGGRYRVDVSVPAPYSDYLRAAPASTADNHFDSFTSFVDVSDGKNASVVTGVWDPADYTLPDSRYFVPVHNGANGTDNRALVAFGTKTRGTCPTDVACPATLATQDQVGTTFGLAYDTNRTRLFQSAFARRYAPYGPQGGGAIYTVPVNGSGAPELFARVPDAAVTRHDTANMIKDPGFTDAPGKESIGGLALSEDGSTLYAVNLRTRSLVSFDATGATAAAPESTVPIPDPGCASPDDWRPFGLQAHNNTLYVGGVCSAESTRQRADLKAFVSTYDGKRFTTVLSHPLADERGSVFGSGDKATHWNPWNTSLDTWDDRKAGGVFIDPQPELSSLAFARDGSMILGFRDRFMDVLSWGGLDPRPGNDTAESGMSGGDITMVCATPTGEYQWEGTGSCPNHATPANSGGQAAGVVEYFPGDYYANAHQETALGSVAYIPQQQWVVSTEFDPVVNVATSGTGYHDITTGQGPGNNPTANGFQFVSGVQGGFGKAGGLGDIAYAAANAPIQIGNVVWFDGDHNGIQDPGHVLLPGATINLLDADGKQVATTRTNAAGEYYFGGVGAAYELTPGAKYTVQFDVCTADTSQVPEQPPASELRFTLPRAGANRAHDSNVTPPTTGQLCNGHAPVTAPDKPGGVNHTIDAGVYIPKATPTPTPTSTPTATPTPTPSATPTSTSTPTPAPTSTSSAPPAATPPSPAPPAHRPAPGGGSTGSLAHTGMSGLPQMIALVGLLVGAGLVIAFMSRKRRARKH</sequence>
<dbReference type="InterPro" id="IPR033764">
    <property type="entry name" value="Sdr_B"/>
</dbReference>
<evidence type="ECO:0000256" key="5">
    <source>
        <dbReference type="SAM" id="Phobius"/>
    </source>
</evidence>
<dbReference type="GO" id="GO:0005975">
    <property type="term" value="P:carbohydrate metabolic process"/>
    <property type="evidence" value="ECO:0007669"/>
    <property type="project" value="UniProtKB-ARBA"/>
</dbReference>
<protein>
    <recommendedName>
        <fullName evidence="6">SD-repeat containing protein B domain-containing protein</fullName>
    </recommendedName>
</protein>
<dbReference type="EMBL" id="BLIP01000001">
    <property type="protein sequence ID" value="GFE24102.1"/>
    <property type="molecule type" value="Genomic_DNA"/>
</dbReference>
<feature type="compositionally biased region" description="Polar residues" evidence="4">
    <location>
        <begin position="721"/>
        <end position="731"/>
    </location>
</feature>
<comment type="subcellular location">
    <subcellularLocation>
        <location evidence="1">Secreted</location>
    </subcellularLocation>
</comment>
<evidence type="ECO:0000256" key="3">
    <source>
        <dbReference type="ARBA" id="ARBA00022729"/>
    </source>
</evidence>
<gene>
    <name evidence="7" type="ORF">Sliba_45550</name>
</gene>
<feature type="compositionally biased region" description="Low complexity" evidence="4">
    <location>
        <begin position="780"/>
        <end position="800"/>
    </location>
</feature>
<evidence type="ECO:0000313" key="8">
    <source>
        <dbReference type="Proteomes" id="UP000429552"/>
    </source>
</evidence>
<keyword evidence="5" id="KW-1133">Transmembrane helix</keyword>
<keyword evidence="5" id="KW-0812">Transmembrane</keyword>
<dbReference type="SUPFAM" id="SSF50969">
    <property type="entry name" value="YVTN repeat-like/Quinoprotein amine dehydrogenase"/>
    <property type="match status" value="1"/>
</dbReference>
<dbReference type="Gene3D" id="2.60.40.10">
    <property type="entry name" value="Immunoglobulins"/>
    <property type="match status" value="1"/>
</dbReference>
<keyword evidence="3" id="KW-0732">Signal</keyword>
<comment type="caution">
    <text evidence="7">The sequence shown here is derived from an EMBL/GenBank/DDBJ whole genome shotgun (WGS) entry which is preliminary data.</text>
</comment>
<dbReference type="InterPro" id="IPR011044">
    <property type="entry name" value="Quino_amine_DH_bsu"/>
</dbReference>
<feature type="region of interest" description="Disordered" evidence="4">
    <location>
        <begin position="716"/>
        <end position="826"/>
    </location>
</feature>
<feature type="compositionally biased region" description="Pro residues" evidence="4">
    <location>
        <begin position="801"/>
        <end position="813"/>
    </location>
</feature>
<evidence type="ECO:0000256" key="1">
    <source>
        <dbReference type="ARBA" id="ARBA00004613"/>
    </source>
</evidence>
<name>A0A640TMI3_STRNI</name>